<dbReference type="Proteomes" id="UP001454036">
    <property type="component" value="Unassembled WGS sequence"/>
</dbReference>
<reference evidence="2 3" key="1">
    <citation type="submission" date="2024-01" db="EMBL/GenBank/DDBJ databases">
        <title>The complete chloroplast genome sequence of Lithospermum erythrorhizon: insights into the phylogenetic relationship among Boraginaceae species and the maternal lineages of purple gromwells.</title>
        <authorList>
            <person name="Okada T."/>
            <person name="Watanabe K."/>
        </authorList>
    </citation>
    <scope>NUCLEOTIDE SEQUENCE [LARGE SCALE GENOMIC DNA]</scope>
</reference>
<sequence length="89" mass="9472">MNLASTDFALAATHGTPLRSSSFVSPASTASESTTTTPLITASGRTGAEVPPQHAQKNAPPDPAGPRCTHRQLSPNQFGLRLWSYPWRL</sequence>
<name>A0AAV3RN45_LITER</name>
<comment type="caution">
    <text evidence="2">The sequence shown here is derived from an EMBL/GenBank/DDBJ whole genome shotgun (WGS) entry which is preliminary data.</text>
</comment>
<gene>
    <name evidence="2" type="ORF">LIER_29564</name>
</gene>
<feature type="region of interest" description="Disordered" evidence="1">
    <location>
        <begin position="15"/>
        <end position="73"/>
    </location>
</feature>
<dbReference type="AlphaFoldDB" id="A0AAV3RN45"/>
<proteinExistence type="predicted"/>
<accession>A0AAV3RN45</accession>
<organism evidence="2 3">
    <name type="scientific">Lithospermum erythrorhizon</name>
    <name type="common">Purple gromwell</name>
    <name type="synonym">Lithospermum officinale var. erythrorhizon</name>
    <dbReference type="NCBI Taxonomy" id="34254"/>
    <lineage>
        <taxon>Eukaryota</taxon>
        <taxon>Viridiplantae</taxon>
        <taxon>Streptophyta</taxon>
        <taxon>Embryophyta</taxon>
        <taxon>Tracheophyta</taxon>
        <taxon>Spermatophyta</taxon>
        <taxon>Magnoliopsida</taxon>
        <taxon>eudicotyledons</taxon>
        <taxon>Gunneridae</taxon>
        <taxon>Pentapetalae</taxon>
        <taxon>asterids</taxon>
        <taxon>lamiids</taxon>
        <taxon>Boraginales</taxon>
        <taxon>Boraginaceae</taxon>
        <taxon>Boraginoideae</taxon>
        <taxon>Lithospermeae</taxon>
        <taxon>Lithospermum</taxon>
    </lineage>
</organism>
<protein>
    <submittedName>
        <fullName evidence="2">Uncharacterized protein</fullName>
    </submittedName>
</protein>
<evidence type="ECO:0000256" key="1">
    <source>
        <dbReference type="SAM" id="MobiDB-lite"/>
    </source>
</evidence>
<evidence type="ECO:0000313" key="3">
    <source>
        <dbReference type="Proteomes" id="UP001454036"/>
    </source>
</evidence>
<dbReference type="EMBL" id="BAABME010010225">
    <property type="protein sequence ID" value="GAA0176600.1"/>
    <property type="molecule type" value="Genomic_DNA"/>
</dbReference>
<evidence type="ECO:0000313" key="2">
    <source>
        <dbReference type="EMBL" id="GAA0176600.1"/>
    </source>
</evidence>
<keyword evidence="3" id="KW-1185">Reference proteome</keyword>
<feature type="compositionally biased region" description="Low complexity" evidence="1">
    <location>
        <begin position="20"/>
        <end position="43"/>
    </location>
</feature>